<name>A0A0G1CNK1_9BACT</name>
<dbReference type="PANTHER" id="PTHR43245">
    <property type="entry name" value="BIFUNCTIONAL POLYMYXIN RESISTANCE PROTEIN ARNA"/>
    <property type="match status" value="1"/>
</dbReference>
<dbReference type="STRING" id="1618446.UV61_C0004G0008"/>
<protein>
    <submittedName>
        <fullName evidence="2">Nucleoside-diphosphate-sugar epimerase</fullName>
    </submittedName>
</protein>
<dbReference type="InterPro" id="IPR001509">
    <property type="entry name" value="Epimerase_deHydtase"/>
</dbReference>
<dbReference type="InterPro" id="IPR050177">
    <property type="entry name" value="Lipid_A_modif_metabolic_enz"/>
</dbReference>
<dbReference type="PANTHER" id="PTHR43245:SF23">
    <property type="entry name" value="NAD(P)-BINDING DOMAIN-CONTAINING PROTEIN"/>
    <property type="match status" value="1"/>
</dbReference>
<dbReference type="InterPro" id="IPR036291">
    <property type="entry name" value="NAD(P)-bd_dom_sf"/>
</dbReference>
<proteinExistence type="predicted"/>
<dbReference type="AlphaFoldDB" id="A0A0G1CNK1"/>
<feature type="domain" description="NAD-dependent epimerase/dehydratase" evidence="1">
    <location>
        <begin position="3"/>
        <end position="238"/>
    </location>
</feature>
<evidence type="ECO:0000259" key="1">
    <source>
        <dbReference type="Pfam" id="PF01370"/>
    </source>
</evidence>
<evidence type="ECO:0000313" key="2">
    <source>
        <dbReference type="EMBL" id="KKS87082.1"/>
    </source>
</evidence>
<reference evidence="2 3" key="1">
    <citation type="journal article" date="2015" name="Nature">
        <title>rRNA introns, odd ribosomes, and small enigmatic genomes across a large radiation of phyla.</title>
        <authorList>
            <person name="Brown C.T."/>
            <person name="Hug L.A."/>
            <person name="Thomas B.C."/>
            <person name="Sharon I."/>
            <person name="Castelle C.J."/>
            <person name="Singh A."/>
            <person name="Wilkins M.J."/>
            <person name="Williams K.H."/>
            <person name="Banfield J.F."/>
        </authorList>
    </citation>
    <scope>NUCLEOTIDE SEQUENCE [LARGE SCALE GENOMIC DNA]</scope>
</reference>
<dbReference type="Gene3D" id="3.40.50.720">
    <property type="entry name" value="NAD(P)-binding Rossmann-like Domain"/>
    <property type="match status" value="1"/>
</dbReference>
<dbReference type="Pfam" id="PF01370">
    <property type="entry name" value="Epimerase"/>
    <property type="match status" value="1"/>
</dbReference>
<accession>A0A0G1CNK1</accession>
<dbReference type="Proteomes" id="UP000034050">
    <property type="component" value="Unassembled WGS sequence"/>
</dbReference>
<comment type="caution">
    <text evidence="2">The sequence shown here is derived from an EMBL/GenBank/DDBJ whole genome shotgun (WGS) entry which is preliminary data.</text>
</comment>
<evidence type="ECO:0000313" key="3">
    <source>
        <dbReference type="Proteomes" id="UP000034050"/>
    </source>
</evidence>
<dbReference type="EMBL" id="LCFD01000004">
    <property type="protein sequence ID" value="KKS87082.1"/>
    <property type="molecule type" value="Genomic_DNA"/>
</dbReference>
<sequence>MKVLITGGVGYLGSALTAYLLEKKMQVVVYDKLLFGAEGISSFLPHPNFRLVVGDIRDTQALKAACGQVTAIVHLAALVGETACEVDRQATSAINSEATLGLAKIAAKIGIKRMIFSSTCSNYGLVDRETLACEDTPLKPLSLYAQTKIAAEKSLQEISQGKLAICILRFGTICGVSARMRFNLLINDLARRAASGRDISIFAPRAWRPFLHINDAVGVIYRCLTAPSAKISGEIFNVVSENCQKQKLIKLTHKYFPRAKVEVRPGKSDPRDYRVSGAHVGRKLKFLPKHGVEEAFVEVATAVKNGLWSDPFRDIYEAVPTKHQLKK</sequence>
<dbReference type="SUPFAM" id="SSF51735">
    <property type="entry name" value="NAD(P)-binding Rossmann-fold domains"/>
    <property type="match status" value="1"/>
</dbReference>
<gene>
    <name evidence="2" type="ORF">UV61_C0004G0008</name>
</gene>
<organism evidence="2 3">
    <name type="scientific">Candidatus Gottesmanbacteria bacterium GW2011_GWB1_43_11</name>
    <dbReference type="NCBI Taxonomy" id="1618446"/>
    <lineage>
        <taxon>Bacteria</taxon>
        <taxon>Candidatus Gottesmaniibacteriota</taxon>
    </lineage>
</organism>
<dbReference type="CDD" id="cd08946">
    <property type="entry name" value="SDR_e"/>
    <property type="match status" value="1"/>
</dbReference>